<dbReference type="InterPro" id="IPR007197">
    <property type="entry name" value="rSAM"/>
</dbReference>
<organism evidence="1 2">
    <name type="scientific">Clostridium cavendishii DSM 21758</name>
    <dbReference type="NCBI Taxonomy" id="1121302"/>
    <lineage>
        <taxon>Bacteria</taxon>
        <taxon>Bacillati</taxon>
        <taxon>Bacillota</taxon>
        <taxon>Clostridia</taxon>
        <taxon>Eubacteriales</taxon>
        <taxon>Clostridiaceae</taxon>
        <taxon>Clostridium</taxon>
    </lineage>
</organism>
<dbReference type="EMBL" id="FQZB01000009">
    <property type="protein sequence ID" value="SHJ53167.1"/>
    <property type="molecule type" value="Genomic_DNA"/>
</dbReference>
<keyword evidence="2" id="KW-1185">Reference proteome</keyword>
<dbReference type="AlphaFoldDB" id="A0A1M6K2M2"/>
<name>A0A1M6K2M2_9CLOT</name>
<accession>A0A1M6K2M2</accession>
<evidence type="ECO:0000313" key="2">
    <source>
        <dbReference type="Proteomes" id="UP000184310"/>
    </source>
</evidence>
<evidence type="ECO:0008006" key="3">
    <source>
        <dbReference type="Google" id="ProtNLM"/>
    </source>
</evidence>
<dbReference type="SUPFAM" id="SSF102114">
    <property type="entry name" value="Radical SAM enzymes"/>
    <property type="match status" value="1"/>
</dbReference>
<dbReference type="GO" id="GO:0051536">
    <property type="term" value="F:iron-sulfur cluster binding"/>
    <property type="evidence" value="ECO:0007669"/>
    <property type="project" value="InterPro"/>
</dbReference>
<dbReference type="RefSeq" id="WP_072986849.1">
    <property type="nucleotide sequence ID" value="NZ_FQZB01000009.1"/>
</dbReference>
<dbReference type="Proteomes" id="UP000184310">
    <property type="component" value="Unassembled WGS sequence"/>
</dbReference>
<protein>
    <recommendedName>
        <fullName evidence="3">Radical SAM superfamily protein</fullName>
    </recommendedName>
</protein>
<dbReference type="SFLD" id="SFLDS00029">
    <property type="entry name" value="Radical_SAM"/>
    <property type="match status" value="1"/>
</dbReference>
<proteinExistence type="predicted"/>
<evidence type="ECO:0000313" key="1">
    <source>
        <dbReference type="EMBL" id="SHJ53167.1"/>
    </source>
</evidence>
<dbReference type="GO" id="GO:0003824">
    <property type="term" value="F:catalytic activity"/>
    <property type="evidence" value="ECO:0007669"/>
    <property type="project" value="InterPro"/>
</dbReference>
<sequence>MKKKIGLIDVDGHNFPNLALMKISAYHKSIGDEVEWFFGFNSYDRVYMSKVFTFTEDFHQVINANEIIKGGTGYDLKNELPPEIENIYPDYDLYEIKDTAYGFLTRGCPRGCKFCIVAEKEGKCSKKVADLSQFWRGQKNIEIMDPNLLACEDWKDLLQQLIDSKATVNINQGMDIRFMTKEKAEMINKLKIKIIHFAWDNYEFSTYEKLKEFRPLLKFDSRRLRVYVLTNFNTTFEQDLDRVYKLRELGYDPYITIFEKWNAPKEIKRLQRWVNSKFIFRSCERFEDYK</sequence>
<dbReference type="OrthoDB" id="9801659at2"/>
<dbReference type="STRING" id="1121302.SAMN02745163_02080"/>
<reference evidence="1 2" key="1">
    <citation type="submission" date="2016-11" db="EMBL/GenBank/DDBJ databases">
        <authorList>
            <person name="Jaros S."/>
            <person name="Januszkiewicz K."/>
            <person name="Wedrychowicz H."/>
        </authorList>
    </citation>
    <scope>NUCLEOTIDE SEQUENCE [LARGE SCALE GENOMIC DNA]</scope>
    <source>
        <strain evidence="1 2">DSM 21758</strain>
    </source>
</reference>
<gene>
    <name evidence="1" type="ORF">SAMN02745163_02080</name>
</gene>
<dbReference type="InterPro" id="IPR058240">
    <property type="entry name" value="rSAM_sf"/>
</dbReference>